<dbReference type="AlphaFoldDB" id="F0W698"/>
<feature type="region of interest" description="Disordered" evidence="1">
    <location>
        <begin position="65"/>
        <end position="157"/>
    </location>
</feature>
<feature type="compositionally biased region" description="Basic residues" evidence="1">
    <location>
        <begin position="132"/>
        <end position="146"/>
    </location>
</feature>
<reference evidence="2" key="2">
    <citation type="submission" date="2011-02" db="EMBL/GenBank/DDBJ databases">
        <authorList>
            <person name="MacLean D."/>
        </authorList>
    </citation>
    <scope>NUCLEOTIDE SEQUENCE</scope>
</reference>
<proteinExistence type="predicted"/>
<evidence type="ECO:0000256" key="1">
    <source>
        <dbReference type="SAM" id="MobiDB-lite"/>
    </source>
</evidence>
<protein>
    <submittedName>
        <fullName evidence="2">AlNc14C24G2398 protein</fullName>
    </submittedName>
</protein>
<evidence type="ECO:0000313" key="2">
    <source>
        <dbReference type="EMBL" id="CCA16641.1"/>
    </source>
</evidence>
<reference evidence="2" key="1">
    <citation type="journal article" date="2011" name="PLoS Biol.">
        <title>Gene gain and loss during evolution of obligate parasitism in the white rust pathogen of Arabidopsis thaliana.</title>
        <authorList>
            <person name="Kemen E."/>
            <person name="Gardiner A."/>
            <person name="Schultz-Larsen T."/>
            <person name="Kemen A.C."/>
            <person name="Balmuth A.L."/>
            <person name="Robert-Seilaniantz A."/>
            <person name="Bailey K."/>
            <person name="Holub E."/>
            <person name="Studholme D.J."/>
            <person name="Maclean D."/>
            <person name="Jones J.D."/>
        </authorList>
    </citation>
    <scope>NUCLEOTIDE SEQUENCE</scope>
</reference>
<dbReference type="HOGENOM" id="CLU_1681127_0_0_1"/>
<gene>
    <name evidence="2" type="primary">AlNc14C24G2398</name>
    <name evidence="2" type="ORF">ALNC14_027840</name>
</gene>
<accession>F0W698</accession>
<organism evidence="2">
    <name type="scientific">Albugo laibachii Nc14</name>
    <dbReference type="NCBI Taxonomy" id="890382"/>
    <lineage>
        <taxon>Eukaryota</taxon>
        <taxon>Sar</taxon>
        <taxon>Stramenopiles</taxon>
        <taxon>Oomycota</taxon>
        <taxon>Peronosporomycetes</taxon>
        <taxon>Albuginales</taxon>
        <taxon>Albuginaceae</taxon>
        <taxon>Albugo</taxon>
    </lineage>
</organism>
<dbReference type="EMBL" id="FR824069">
    <property type="protein sequence ID" value="CCA16641.1"/>
    <property type="molecule type" value="Genomic_DNA"/>
</dbReference>
<name>F0W698_9STRA</name>
<sequence length="157" mass="18414">MSSEVVFCPESLSVVQSWFQCDAGAEEKSTERKYTYNQCVNLYGSSTNQVSGEAMQLRRKIFGKQPAFLSHKQERKKHHPIENDEDSCTEEDLLKYRKQQHSSTEMVQPADRKRKLNSHDELLEQLRDREARRKAKNGKQKRRKQLKKEDLNSIANK</sequence>
<feature type="compositionally biased region" description="Basic and acidic residues" evidence="1">
    <location>
        <begin position="117"/>
        <end position="131"/>
    </location>
</feature>